<dbReference type="SUPFAM" id="SSF52266">
    <property type="entry name" value="SGNH hydrolase"/>
    <property type="match status" value="1"/>
</dbReference>
<evidence type="ECO:0008006" key="2">
    <source>
        <dbReference type="Google" id="ProtNLM"/>
    </source>
</evidence>
<gene>
    <name evidence="1" type="ORF">METZ01_LOCUS340955</name>
</gene>
<dbReference type="EMBL" id="UINC01116392">
    <property type="protein sequence ID" value="SVC88101.1"/>
    <property type="molecule type" value="Genomic_DNA"/>
</dbReference>
<dbReference type="AlphaFoldDB" id="A0A382QUU6"/>
<sequence length="127" mass="14313">MARIMLIGDSIRNSYEPLVAEILGAEGHEVWGAPGNSQFTLFTLASLGSWLTAFPEPDVVHWNNDLTTSVHPDRPFRDDQWSWRNEEIDAYNDAARLVMTELEIPINELHTLVASDVGRLLSSDQLH</sequence>
<name>A0A382QUU6_9ZZZZ</name>
<organism evidence="1">
    <name type="scientific">marine metagenome</name>
    <dbReference type="NCBI Taxonomy" id="408172"/>
    <lineage>
        <taxon>unclassified sequences</taxon>
        <taxon>metagenomes</taxon>
        <taxon>ecological metagenomes</taxon>
    </lineage>
</organism>
<reference evidence="1" key="1">
    <citation type="submission" date="2018-05" db="EMBL/GenBank/DDBJ databases">
        <authorList>
            <person name="Lanie J.A."/>
            <person name="Ng W.-L."/>
            <person name="Kazmierczak K.M."/>
            <person name="Andrzejewski T.M."/>
            <person name="Davidsen T.M."/>
            <person name="Wayne K.J."/>
            <person name="Tettelin H."/>
            <person name="Glass J.I."/>
            <person name="Rusch D."/>
            <person name="Podicherti R."/>
            <person name="Tsui H.-C.T."/>
            <person name="Winkler M.E."/>
        </authorList>
    </citation>
    <scope>NUCLEOTIDE SEQUENCE</scope>
</reference>
<proteinExistence type="predicted"/>
<accession>A0A382QUU6</accession>
<evidence type="ECO:0000313" key="1">
    <source>
        <dbReference type="EMBL" id="SVC88101.1"/>
    </source>
</evidence>
<protein>
    <recommendedName>
        <fullName evidence="2">SGNH/GDSL hydrolase family protein</fullName>
    </recommendedName>
</protein>
<dbReference type="Gene3D" id="3.40.50.1110">
    <property type="entry name" value="SGNH hydrolase"/>
    <property type="match status" value="1"/>
</dbReference>
<feature type="non-terminal residue" evidence="1">
    <location>
        <position position="127"/>
    </location>
</feature>
<dbReference type="InterPro" id="IPR036514">
    <property type="entry name" value="SGNH_hydro_sf"/>
</dbReference>